<dbReference type="PANTHER" id="PTHR43584">
    <property type="entry name" value="NUCLEOTIDYL TRANSFERASE"/>
    <property type="match status" value="1"/>
</dbReference>
<dbReference type="EMBL" id="CP009451">
    <property type="protein sequence ID" value="AIR04348.1"/>
    <property type="molecule type" value="Genomic_DNA"/>
</dbReference>
<evidence type="ECO:0000256" key="3">
    <source>
        <dbReference type="ARBA" id="ARBA00022842"/>
    </source>
</evidence>
<dbReference type="GO" id="GO:0016779">
    <property type="term" value="F:nucleotidyltransferase activity"/>
    <property type="evidence" value="ECO:0007669"/>
    <property type="project" value="UniProtKB-KW"/>
</dbReference>
<dbReference type="AlphaFoldDB" id="A0A089PWF5"/>
<evidence type="ECO:0000313" key="5">
    <source>
        <dbReference type="EMBL" id="AIR04348.1"/>
    </source>
</evidence>
<organism evidence="5 6">
    <name type="scientific">Cedecea neteri</name>
    <dbReference type="NCBI Taxonomy" id="158822"/>
    <lineage>
        <taxon>Bacteria</taxon>
        <taxon>Pseudomonadati</taxon>
        <taxon>Pseudomonadota</taxon>
        <taxon>Gammaproteobacteria</taxon>
        <taxon>Enterobacterales</taxon>
        <taxon>Enterobacteriaceae</taxon>
        <taxon>Cedecea</taxon>
    </lineage>
</organism>
<evidence type="ECO:0000256" key="1">
    <source>
        <dbReference type="ARBA" id="ARBA00022679"/>
    </source>
</evidence>
<gene>
    <name evidence="5" type="ORF">JT31_06920</name>
</gene>
<dbReference type="KEGG" id="cnt:JT31_06920"/>
<dbReference type="InterPro" id="IPR050065">
    <property type="entry name" value="GlmU-like"/>
</dbReference>
<dbReference type="Proteomes" id="UP000029481">
    <property type="component" value="Chromosome"/>
</dbReference>
<protein>
    <recommendedName>
        <fullName evidence="4">MobA-like NTP transferase domain-containing protein</fullName>
    </recommendedName>
</protein>
<proteinExistence type="predicted"/>
<evidence type="ECO:0000256" key="2">
    <source>
        <dbReference type="ARBA" id="ARBA00022695"/>
    </source>
</evidence>
<feature type="domain" description="MobA-like NTP transferase" evidence="4">
    <location>
        <begin position="7"/>
        <end position="125"/>
    </location>
</feature>
<dbReference type="Pfam" id="PF12804">
    <property type="entry name" value="NTP_transf_3"/>
    <property type="match status" value="1"/>
</dbReference>
<reference evidence="5 6" key="1">
    <citation type="submission" date="2014-09" db="EMBL/GenBank/DDBJ databases">
        <title>Cedecea neteri SSMD04 Genome Sequencing.</title>
        <authorList>
            <person name="Tan J.-Y."/>
        </authorList>
    </citation>
    <scope>NUCLEOTIDE SEQUENCE [LARGE SCALE GENOMIC DNA]</scope>
    <source>
        <strain evidence="5 6">SSMD04</strain>
    </source>
</reference>
<dbReference type="Gene3D" id="3.90.550.10">
    <property type="entry name" value="Spore Coat Polysaccharide Biosynthesis Protein SpsA, Chain A"/>
    <property type="match status" value="1"/>
</dbReference>
<keyword evidence="3" id="KW-0460">Magnesium</keyword>
<keyword evidence="6" id="KW-1185">Reference proteome</keyword>
<dbReference type="InterPro" id="IPR025877">
    <property type="entry name" value="MobA-like_NTP_Trfase"/>
</dbReference>
<sequence>MPIKRAAILLVAGQGKRMGGLTDNYPKCLLPVGESAVIDTLLAPLIRDTGRELVLVTGYQAHKIEEWVRNRYPKNNITFVHNEFYETDVNILSVELGVEALKYPQRGYTIIETDILLDPHAWDRIKKYEKANHSFWLTHGRYSPELTGGIVEVKEPDGMITQVSYQPHYNKKYDNWYKMVGILSVSPQEVDCDRSLRKNWLKKGLQQYYMVPWVHHRQELPCVTVDISQLYARSFNTAEQYQSARDDYLALISNYVNGKKNGN</sequence>
<dbReference type="RefSeq" id="WP_038474870.1">
    <property type="nucleotide sequence ID" value="NZ_CP009451.1"/>
</dbReference>
<keyword evidence="2" id="KW-0548">Nucleotidyltransferase</keyword>
<dbReference type="OrthoDB" id="9788272at2"/>
<dbReference type="SUPFAM" id="SSF53448">
    <property type="entry name" value="Nucleotide-diphospho-sugar transferases"/>
    <property type="match status" value="1"/>
</dbReference>
<keyword evidence="1" id="KW-0808">Transferase</keyword>
<name>A0A089PWF5_9ENTR</name>
<accession>A0A089PWF5</accession>
<evidence type="ECO:0000313" key="6">
    <source>
        <dbReference type="Proteomes" id="UP000029481"/>
    </source>
</evidence>
<dbReference type="PANTHER" id="PTHR43584:SF8">
    <property type="entry name" value="N-ACETYLMURAMATE ALPHA-1-PHOSPHATE URIDYLYLTRANSFERASE"/>
    <property type="match status" value="1"/>
</dbReference>
<evidence type="ECO:0000259" key="4">
    <source>
        <dbReference type="Pfam" id="PF12804"/>
    </source>
</evidence>
<dbReference type="InterPro" id="IPR029044">
    <property type="entry name" value="Nucleotide-diphossugar_trans"/>
</dbReference>